<evidence type="ECO:0000256" key="1">
    <source>
        <dbReference type="ARBA" id="ARBA00022679"/>
    </source>
</evidence>
<dbReference type="InterPro" id="IPR044855">
    <property type="entry name" value="CoA-Trfase_III_dom3_sf"/>
</dbReference>
<proteinExistence type="predicted"/>
<dbReference type="SUPFAM" id="SSF89796">
    <property type="entry name" value="CoA-transferase family III (CaiB/BaiF)"/>
    <property type="match status" value="1"/>
</dbReference>
<dbReference type="Proteomes" id="UP000597444">
    <property type="component" value="Unassembled WGS sequence"/>
</dbReference>
<dbReference type="Gene3D" id="3.40.50.10540">
    <property type="entry name" value="Crotonobetainyl-coa:carnitine coa-transferase, domain 1"/>
    <property type="match status" value="1"/>
</dbReference>
<comment type="caution">
    <text evidence="2">The sequence shown here is derived from an EMBL/GenBank/DDBJ whole genome shotgun (WGS) entry which is preliminary data.</text>
</comment>
<sequence length="386" mass="41905">MGVLSGIRVIDFTRVVAGPYCTMMLGDLGAEVLKIESPQGDDTRKWGPPFVEGESAYFLAINRNKKSVCLDLRTEEGLEAARKLIMTADIVIENFRSGVMEQLGLSYDDLRPHHPGLIYCSISGYGRTGPYKDRAGYDVIVSAMGGLMGITGTPGGPPVKTGVALTDVATGLHAFSSILAALYHRERMGEGQRIDISLLSVELASLINAASNYLIGGMIQEPQGSAHNSIVPYQAFKASDGYLLIGAANDRLFVRLCRALNHPEWSDDPRFATNEARVQHRDILLPALEAVLETDTMAAWEEKLEAAGIAVAPINHMDQVFQDPQVLHSQQVVTMTHPTAGEIRLVGPAVTYSLTPAQMTTPPPRLGEHTAEVLQAIRDTNQKLDM</sequence>
<evidence type="ECO:0000313" key="2">
    <source>
        <dbReference type="EMBL" id="GHO96800.1"/>
    </source>
</evidence>
<accession>A0A8J3IQT1</accession>
<keyword evidence="1 2" id="KW-0808">Transferase</keyword>
<reference evidence="2" key="1">
    <citation type="submission" date="2020-10" db="EMBL/GenBank/DDBJ databases">
        <title>Taxonomic study of unclassified bacteria belonging to the class Ktedonobacteria.</title>
        <authorList>
            <person name="Yabe S."/>
            <person name="Wang C.M."/>
            <person name="Zheng Y."/>
            <person name="Sakai Y."/>
            <person name="Cavaletti L."/>
            <person name="Monciardini P."/>
            <person name="Donadio S."/>
        </authorList>
    </citation>
    <scope>NUCLEOTIDE SEQUENCE</scope>
    <source>
        <strain evidence="2">ID150040</strain>
    </source>
</reference>
<protein>
    <submittedName>
        <fullName evidence="2">CoA transferase</fullName>
    </submittedName>
</protein>
<dbReference type="PANTHER" id="PTHR48207:SF3">
    <property type="entry name" value="SUCCINATE--HYDROXYMETHYLGLUTARATE COA-TRANSFERASE"/>
    <property type="match status" value="1"/>
</dbReference>
<organism evidence="2 3">
    <name type="scientific">Reticulibacter mediterranei</name>
    <dbReference type="NCBI Taxonomy" id="2778369"/>
    <lineage>
        <taxon>Bacteria</taxon>
        <taxon>Bacillati</taxon>
        <taxon>Chloroflexota</taxon>
        <taxon>Ktedonobacteria</taxon>
        <taxon>Ktedonobacterales</taxon>
        <taxon>Reticulibacteraceae</taxon>
        <taxon>Reticulibacter</taxon>
    </lineage>
</organism>
<dbReference type="InterPro" id="IPR003673">
    <property type="entry name" value="CoA-Trfase_fam_III"/>
</dbReference>
<dbReference type="PANTHER" id="PTHR48207">
    <property type="entry name" value="SUCCINATE--HYDROXYMETHYLGLUTARATE COA-TRANSFERASE"/>
    <property type="match status" value="1"/>
</dbReference>
<dbReference type="Gene3D" id="3.30.1540.10">
    <property type="entry name" value="formyl-coa transferase, domain 3"/>
    <property type="match status" value="1"/>
</dbReference>
<dbReference type="AlphaFoldDB" id="A0A8J3IQT1"/>
<keyword evidence="3" id="KW-1185">Reference proteome</keyword>
<gene>
    <name evidence="2" type="ORF">KSF_068480</name>
</gene>
<dbReference type="InterPro" id="IPR050483">
    <property type="entry name" value="CoA-transferase_III_domain"/>
</dbReference>
<name>A0A8J3IQT1_9CHLR</name>
<evidence type="ECO:0000313" key="3">
    <source>
        <dbReference type="Proteomes" id="UP000597444"/>
    </source>
</evidence>
<dbReference type="Pfam" id="PF02515">
    <property type="entry name" value="CoA_transf_3"/>
    <property type="match status" value="1"/>
</dbReference>
<dbReference type="InterPro" id="IPR023606">
    <property type="entry name" value="CoA-Trfase_III_dom_1_sf"/>
</dbReference>
<dbReference type="GO" id="GO:0008410">
    <property type="term" value="F:CoA-transferase activity"/>
    <property type="evidence" value="ECO:0007669"/>
    <property type="project" value="TreeGrafter"/>
</dbReference>
<dbReference type="RefSeq" id="WP_220207398.1">
    <property type="nucleotide sequence ID" value="NZ_BNJK01000001.1"/>
</dbReference>
<dbReference type="EMBL" id="BNJK01000001">
    <property type="protein sequence ID" value="GHO96800.1"/>
    <property type="molecule type" value="Genomic_DNA"/>
</dbReference>